<evidence type="ECO:0000259" key="19">
    <source>
        <dbReference type="PROSITE" id="PS50110"/>
    </source>
</evidence>
<dbReference type="InterPro" id="IPR001789">
    <property type="entry name" value="Sig_transdc_resp-reg_receiver"/>
</dbReference>
<sequence length="2147" mass="235248">MAETDRRPPAEQVRSFATRSALLFAVCGAAWILLSDKAVEWLTDDPASIVLFSAVKGLLFIAVSALAVWLLLRHSARFAAAPEALAEHVEDDQPEPSAARIWQAVIAGSLVIMALTAAAIVYTLRQEEARELARLQAIAELKANQFDDWLRERLESAGFVIQAANLTEAYAAWRRAPKAQAAHLRQVATALLHYSGFAAVQLFDAGAERALWDSEEESRGVPGPLRDATARAGNAGPVGPYRDETGRMRMDFLVPLPATVGAAGTWAAFRIDLSSAAFAKLAHWPVQNERGEVLWFRRDGDDLVILGVSGPQAARVTESRYPLAGNRSLAARTLRREIALTRPSAGLDYRGTPVLGAVHAIPGTGWYLEAKIDTGELYAGAYKDTVWISLVGLFALLVLGTGAWLARQRRQLLVARAIRRAQRERLQALQLLATISDGSEDAIFAKDTNGHYILFNQAAGEVVGRPSETVLGRDDKDLFPAEQAALLMALDRRVAAEGNVVSQEEALSTAHGERYFLTTKGPLRDEQGRVTGTFGIARDITYLKRSEAQLRRVNRALRALGECNQALVRASDETTLLGEVCHLVVELGGYRMAWVGFAEDGPDRRVKPRAGAGFANGYLEEAVISWGDDEYGQGPTGTAIRERRVVVADDLRNATDFPAWSALAEQRGYAASVALPLMCDGANCLGALNIYSAEPEAFDADEVAFLTQLANDLAYGIRTLRDRQARDVAEAALKRERGFLKTLFQTLPDLVWLKDTEGVYLACNVRFEQFFGAAEADILGKTDYDFMHRELADFFRANDRAAIAAGRPTSNEEEVTFASDGHRELLATIKTPMHDASGRIIGVLGIARDVTAARQSQEKLRAQGQLLSDMSELAHVGAWEFDPLTGAGEWTEEAARIHEVDPGQATSLAYGLGFYRGPDRVRLEAALRAAIELGQPYDLELEITTARGTRRWIRTIGHPLREHDRTVKVRGAIQDISDRKQAEAALRAGEEQLRVVTDHAPVLIAQCDRAGRYVFVNRRYAALYGMEPAELVGRHTSEVLGEAYRMAEPRMAQALAGEAVEYDITLTTPGTADKPRTVHASYAPERDAAGQVIGFVAAITDISARKRAEETLRKHEWLLSESQRIAHIGSWEFDLASGRLDWSDELYRLCGIEPAGFAHTLEAFLPHVHPDDRDAVREWLDVCLAGEVAGELVFQVCHPNGETRVVSGRGILLHDREGKPTSLMGTAQDITEVIREHEALRESEERHRTVLAALGEGVYGIDAAGHCTFVNEAALAMLGRTEQEMLAQDVHALVHLDADGHAVSESDCPACLTAHDGQPRRRMQVLRRKDGSLFPVDMIVAPMTNESRDPGAVVSFMDVSELRRSEQALRESEAMFRSLSESARDAIILLDPDGCVVHWNPGAEAMFGYSRAEASGRKLHEMLTPEHLREASHSGFAHFQVDGSGPVIGKTLELEAIHRNGDAVAVELSLSAVRREDGWYALGIMRNITARRASEEQLRKLAQAVEQSTESIAITNLDADIEYVNEAFLRNTGYSREEVIGRNPSILKSGKTPKESYDELWQAMLEGRTWKGQFVNQRKDGSEYVEFAIITPLRQPDGKITHYVAVKEDITEKKHLAEELDQHRHHLEQLVEERTRQLVEARDRAEAATRAKSIFLANMSHEIRTPMNAILGMTHLLKRGHPNPQQREQLDKIGTAGKHLLNLINDILDLSKIEADRLVLEQTDFAIAALPYNVASMLAEQARNKGLQLLVENGPLPATLRGDPTRVSQALLNLASNAVKFTARGSVVLRAGVASEDAATVTVRFEVQDTGIGIPPGAMGRLFGAFEQADGSTTRRFGGTGLGLAITRHLARMMGGDAGAESREGVGSTFWFSVRLARTDADAVPSEVVRPRQDAEAILMRDYRNARILLAEDEPANQEVVAGLLGQLGMTVEIARDGAEAVEMARSGRFDLILMDMQMPVMDGLEATRRIRRTAGARLLPILAVTANAFTEDRERCLAAGMDDFVAKPVDPPALFTSLLNWLPVPMPTDGATAPAPAPAAAEEIEPVLRARLTALAGAELDQALRILGWARYVRLLYDFHERHGDDAARIAGLLAEDGREPARQIAHGIKGRPPASAWATCATSPRGSMPRSASRRPTRPMPTSAG</sequence>
<dbReference type="NCBIfam" id="TIGR00229">
    <property type="entry name" value="sensory_box"/>
    <property type="match status" value="7"/>
</dbReference>
<evidence type="ECO:0000259" key="21">
    <source>
        <dbReference type="PROSITE" id="PS50113"/>
    </source>
</evidence>
<proteinExistence type="predicted"/>
<feature type="transmembrane region" description="Helical" evidence="17">
    <location>
        <begin position="16"/>
        <end position="34"/>
    </location>
</feature>
<feature type="domain" description="PAC" evidence="21">
    <location>
        <begin position="1319"/>
        <end position="1371"/>
    </location>
</feature>
<dbReference type="SUPFAM" id="SSF47384">
    <property type="entry name" value="Homodimeric domain of signal transducing histidine kinase"/>
    <property type="match status" value="1"/>
</dbReference>
<dbReference type="InterPro" id="IPR013655">
    <property type="entry name" value="PAS_fold_3"/>
</dbReference>
<dbReference type="SUPFAM" id="SSF55785">
    <property type="entry name" value="PYP-like sensor domain (PAS domain)"/>
    <property type="match status" value="8"/>
</dbReference>
<evidence type="ECO:0000313" key="23">
    <source>
        <dbReference type="Proteomes" id="UP000295443"/>
    </source>
</evidence>
<evidence type="ECO:0000256" key="1">
    <source>
        <dbReference type="ARBA" id="ARBA00000085"/>
    </source>
</evidence>
<keyword evidence="5" id="KW-0808">Transferase</keyword>
<keyword evidence="23" id="KW-1185">Reference proteome</keyword>
<dbReference type="Pfam" id="PF13426">
    <property type="entry name" value="PAS_9"/>
    <property type="match status" value="3"/>
</dbReference>
<dbReference type="PROSITE" id="PS50110">
    <property type="entry name" value="RESPONSE_REGULATORY"/>
    <property type="match status" value="1"/>
</dbReference>
<dbReference type="PRINTS" id="PR00344">
    <property type="entry name" value="BCTRLSENSOR"/>
</dbReference>
<protein>
    <recommendedName>
        <fullName evidence="13">Virulence sensor protein BvgS</fullName>
        <ecNumber evidence="3">2.7.13.3</ecNumber>
    </recommendedName>
</protein>
<dbReference type="Pfam" id="PF02518">
    <property type="entry name" value="HATPase_c"/>
    <property type="match status" value="1"/>
</dbReference>
<dbReference type="Pfam" id="PF00989">
    <property type="entry name" value="PAS"/>
    <property type="match status" value="1"/>
</dbReference>
<evidence type="ECO:0000256" key="15">
    <source>
        <dbReference type="SAM" id="Coils"/>
    </source>
</evidence>
<dbReference type="PROSITE" id="PS50113">
    <property type="entry name" value="PAC"/>
    <property type="match status" value="8"/>
</dbReference>
<dbReference type="InterPro" id="IPR004358">
    <property type="entry name" value="Sig_transdc_His_kin-like_C"/>
</dbReference>
<dbReference type="InterPro" id="IPR036641">
    <property type="entry name" value="HPT_dom_sf"/>
</dbReference>
<keyword evidence="7" id="KW-0418">Kinase</keyword>
<dbReference type="Pfam" id="PF08447">
    <property type="entry name" value="PAS_3"/>
    <property type="match status" value="1"/>
</dbReference>
<dbReference type="GO" id="GO:0005524">
    <property type="term" value="F:ATP binding"/>
    <property type="evidence" value="ECO:0007669"/>
    <property type="project" value="UniProtKB-KW"/>
</dbReference>
<keyword evidence="17" id="KW-0812">Transmembrane</keyword>
<dbReference type="SMART" id="SM00448">
    <property type="entry name" value="REC"/>
    <property type="match status" value="1"/>
</dbReference>
<comment type="catalytic activity">
    <reaction evidence="1">
        <text>ATP + protein L-histidine = ADP + protein N-phospho-L-histidine.</text>
        <dbReference type="EC" id="2.7.13.3"/>
    </reaction>
</comment>
<evidence type="ECO:0000256" key="16">
    <source>
        <dbReference type="SAM" id="MobiDB-lite"/>
    </source>
</evidence>
<evidence type="ECO:0000256" key="13">
    <source>
        <dbReference type="ARBA" id="ARBA00070152"/>
    </source>
</evidence>
<keyword evidence="11" id="KW-0131">Cell cycle</keyword>
<dbReference type="SUPFAM" id="SSF55781">
    <property type="entry name" value="GAF domain-like"/>
    <property type="match status" value="1"/>
</dbReference>
<dbReference type="GO" id="GO:0000155">
    <property type="term" value="F:phosphorelay sensor kinase activity"/>
    <property type="evidence" value="ECO:0007669"/>
    <property type="project" value="InterPro"/>
</dbReference>
<dbReference type="SMART" id="SM00388">
    <property type="entry name" value="HisKA"/>
    <property type="match status" value="1"/>
</dbReference>
<dbReference type="PROSITE" id="PS50112">
    <property type="entry name" value="PAS"/>
    <property type="match status" value="6"/>
</dbReference>
<evidence type="ECO:0000256" key="8">
    <source>
        <dbReference type="ARBA" id="ARBA00022840"/>
    </source>
</evidence>
<dbReference type="SMART" id="SM00086">
    <property type="entry name" value="PAC"/>
    <property type="match status" value="8"/>
</dbReference>
<feature type="domain" description="PAC" evidence="21">
    <location>
        <begin position="1450"/>
        <end position="1500"/>
    </location>
</feature>
<reference evidence="22 23" key="1">
    <citation type="submission" date="2019-03" db="EMBL/GenBank/DDBJ databases">
        <title>Genome sequence of Thiobacillaceae bacterium LSR1, a sulfur-oxidizing bacterium isolated from freshwater sediment.</title>
        <authorList>
            <person name="Li S."/>
        </authorList>
    </citation>
    <scope>NUCLEOTIDE SEQUENCE [LARGE SCALE GENOMIC DNA]</scope>
    <source>
        <strain evidence="22 23">LSR1</strain>
    </source>
</reference>
<dbReference type="InterPro" id="IPR035965">
    <property type="entry name" value="PAS-like_dom_sf"/>
</dbReference>
<dbReference type="InterPro" id="IPR036890">
    <property type="entry name" value="HATPase_C_sf"/>
</dbReference>
<evidence type="ECO:0000256" key="6">
    <source>
        <dbReference type="ARBA" id="ARBA00022741"/>
    </source>
</evidence>
<dbReference type="FunFam" id="1.10.287.130:FF:000038">
    <property type="entry name" value="Sensory transduction histidine kinase"/>
    <property type="match status" value="1"/>
</dbReference>
<dbReference type="SUPFAM" id="SSF47226">
    <property type="entry name" value="Histidine-containing phosphotransfer domain, HPT domain"/>
    <property type="match status" value="1"/>
</dbReference>
<dbReference type="Proteomes" id="UP000295443">
    <property type="component" value="Unassembled WGS sequence"/>
</dbReference>
<evidence type="ECO:0000256" key="10">
    <source>
        <dbReference type="ARBA" id="ARBA00023136"/>
    </source>
</evidence>
<dbReference type="InterPro" id="IPR011006">
    <property type="entry name" value="CheY-like_superfamily"/>
</dbReference>
<feature type="domain" description="PAS" evidence="20">
    <location>
        <begin position="1243"/>
        <end position="1295"/>
    </location>
</feature>
<dbReference type="InterPro" id="IPR000700">
    <property type="entry name" value="PAS-assoc_C"/>
</dbReference>
<evidence type="ECO:0000256" key="3">
    <source>
        <dbReference type="ARBA" id="ARBA00012438"/>
    </source>
</evidence>
<dbReference type="SUPFAM" id="SSF55874">
    <property type="entry name" value="ATPase domain of HSP90 chaperone/DNA topoisomerase II/histidine kinase"/>
    <property type="match status" value="1"/>
</dbReference>
<feature type="domain" description="Histidine kinase" evidence="18">
    <location>
        <begin position="1658"/>
        <end position="1878"/>
    </location>
</feature>
<evidence type="ECO:0000256" key="17">
    <source>
        <dbReference type="SAM" id="Phobius"/>
    </source>
</evidence>
<evidence type="ECO:0000313" key="22">
    <source>
        <dbReference type="EMBL" id="TCJ18507.1"/>
    </source>
</evidence>
<dbReference type="Pfam" id="PF08448">
    <property type="entry name" value="PAS_4"/>
    <property type="match status" value="3"/>
</dbReference>
<feature type="transmembrane region" description="Helical" evidence="17">
    <location>
        <begin position="386"/>
        <end position="406"/>
    </location>
</feature>
<feature type="region of interest" description="Disordered" evidence="16">
    <location>
        <begin position="2110"/>
        <end position="2147"/>
    </location>
</feature>
<dbReference type="GO" id="GO:0006355">
    <property type="term" value="P:regulation of DNA-templated transcription"/>
    <property type="evidence" value="ECO:0007669"/>
    <property type="project" value="InterPro"/>
</dbReference>
<dbReference type="CDD" id="cd00082">
    <property type="entry name" value="HisKA"/>
    <property type="match status" value="1"/>
</dbReference>
<dbReference type="Gene3D" id="3.30.565.10">
    <property type="entry name" value="Histidine kinase-like ATPase, C-terminal domain"/>
    <property type="match status" value="1"/>
</dbReference>
<keyword evidence="9" id="KW-0902">Two-component regulatory system</keyword>
<evidence type="ECO:0000256" key="7">
    <source>
        <dbReference type="ARBA" id="ARBA00022777"/>
    </source>
</evidence>
<dbReference type="CDD" id="cd00130">
    <property type="entry name" value="PAS"/>
    <property type="match status" value="7"/>
</dbReference>
<feature type="domain" description="PAS" evidence="20">
    <location>
        <begin position="736"/>
        <end position="806"/>
    </location>
</feature>
<feature type="transmembrane region" description="Helical" evidence="17">
    <location>
        <begin position="101"/>
        <end position="124"/>
    </location>
</feature>
<evidence type="ECO:0000256" key="2">
    <source>
        <dbReference type="ARBA" id="ARBA00004370"/>
    </source>
</evidence>
<accession>A0A4R1BME5</accession>
<feature type="domain" description="PAS" evidence="20">
    <location>
        <begin position="989"/>
        <end position="1058"/>
    </location>
</feature>
<dbReference type="InterPro" id="IPR005467">
    <property type="entry name" value="His_kinase_dom"/>
</dbReference>
<dbReference type="Pfam" id="PF13185">
    <property type="entry name" value="GAF_2"/>
    <property type="match status" value="1"/>
</dbReference>
<dbReference type="InterPro" id="IPR003594">
    <property type="entry name" value="HATPase_dom"/>
</dbReference>
<comment type="caution">
    <text evidence="22">The sequence shown here is derived from an EMBL/GenBank/DDBJ whole genome shotgun (WGS) entry which is preliminary data.</text>
</comment>
<dbReference type="PANTHER" id="PTHR43047:SF64">
    <property type="entry name" value="HISTIDINE KINASE CONTAINING CHEY-HOMOLOGOUS RECEIVER DOMAIN AND PAS DOMAIN-RELATED"/>
    <property type="match status" value="1"/>
</dbReference>
<dbReference type="Gene3D" id="2.10.70.100">
    <property type="match status" value="2"/>
</dbReference>
<dbReference type="SMART" id="SM00387">
    <property type="entry name" value="HATPase_c"/>
    <property type="match status" value="1"/>
</dbReference>
<evidence type="ECO:0000259" key="20">
    <source>
        <dbReference type="PROSITE" id="PS50112"/>
    </source>
</evidence>
<comment type="function">
    <text evidence="12">Member of the two-component regulatory system BvgS/BvgA. Phosphorylates BvgA via a four-step phosphorelay in response to environmental signals.</text>
</comment>
<dbReference type="InterPro" id="IPR013656">
    <property type="entry name" value="PAS_4"/>
</dbReference>
<feature type="domain" description="PAC" evidence="21">
    <location>
        <begin position="937"/>
        <end position="988"/>
    </location>
</feature>
<evidence type="ECO:0000256" key="4">
    <source>
        <dbReference type="ARBA" id="ARBA00022553"/>
    </source>
</evidence>
<dbReference type="InterPro" id="IPR003661">
    <property type="entry name" value="HisK_dim/P_dom"/>
</dbReference>
<dbReference type="Pfam" id="PF00072">
    <property type="entry name" value="Response_reg"/>
    <property type="match status" value="1"/>
</dbReference>
<dbReference type="Gene3D" id="3.30.450.40">
    <property type="match status" value="1"/>
</dbReference>
<keyword evidence="17" id="KW-1133">Transmembrane helix</keyword>
<feature type="domain" description="PAS" evidence="20">
    <location>
        <begin position="428"/>
        <end position="498"/>
    </location>
</feature>
<feature type="modified residue" description="4-aspartylphosphate" evidence="14">
    <location>
        <position position="1956"/>
    </location>
</feature>
<evidence type="ECO:0000256" key="9">
    <source>
        <dbReference type="ARBA" id="ARBA00023012"/>
    </source>
</evidence>
<dbReference type="EMBL" id="SJZB01000010">
    <property type="protein sequence ID" value="TCJ18507.1"/>
    <property type="molecule type" value="Genomic_DNA"/>
</dbReference>
<feature type="region of interest" description="Disordered" evidence="16">
    <location>
        <begin position="216"/>
        <end position="241"/>
    </location>
</feature>
<dbReference type="PANTHER" id="PTHR43047">
    <property type="entry name" value="TWO-COMPONENT HISTIDINE PROTEIN KINASE"/>
    <property type="match status" value="1"/>
</dbReference>
<keyword evidence="10 17" id="KW-0472">Membrane</keyword>
<dbReference type="FunFam" id="3.30.565.10:FF:000010">
    <property type="entry name" value="Sensor histidine kinase RcsC"/>
    <property type="match status" value="1"/>
</dbReference>
<name>A0A4R1BME5_9PROT</name>
<feature type="transmembrane region" description="Helical" evidence="17">
    <location>
        <begin position="46"/>
        <end position="72"/>
    </location>
</feature>
<feature type="domain" description="PAC" evidence="21">
    <location>
        <begin position="1568"/>
        <end position="1622"/>
    </location>
</feature>
<dbReference type="GO" id="GO:0016020">
    <property type="term" value="C:membrane"/>
    <property type="evidence" value="ECO:0007669"/>
    <property type="project" value="UniProtKB-SubCell"/>
</dbReference>
<dbReference type="SUPFAM" id="SSF52172">
    <property type="entry name" value="CheY-like"/>
    <property type="match status" value="1"/>
</dbReference>
<dbReference type="InterPro" id="IPR036097">
    <property type="entry name" value="HisK_dim/P_sf"/>
</dbReference>
<dbReference type="SMART" id="SM00091">
    <property type="entry name" value="PAS"/>
    <property type="match status" value="6"/>
</dbReference>
<evidence type="ECO:0000259" key="18">
    <source>
        <dbReference type="PROSITE" id="PS50109"/>
    </source>
</evidence>
<evidence type="ECO:0000256" key="14">
    <source>
        <dbReference type="PROSITE-ProRule" id="PRU00169"/>
    </source>
</evidence>
<dbReference type="CDD" id="cd17546">
    <property type="entry name" value="REC_hyHK_CKI1_RcsC-like"/>
    <property type="match status" value="1"/>
</dbReference>
<dbReference type="InterPro" id="IPR003018">
    <property type="entry name" value="GAF"/>
</dbReference>
<feature type="domain" description="PAC" evidence="21">
    <location>
        <begin position="501"/>
        <end position="552"/>
    </location>
</feature>
<dbReference type="Gene3D" id="3.30.450.20">
    <property type="entry name" value="PAS domain"/>
    <property type="match status" value="8"/>
</dbReference>
<evidence type="ECO:0000256" key="5">
    <source>
        <dbReference type="ARBA" id="ARBA00022679"/>
    </source>
</evidence>
<feature type="domain" description="PAC" evidence="21">
    <location>
        <begin position="809"/>
        <end position="862"/>
    </location>
</feature>
<feature type="domain" description="PAS" evidence="20">
    <location>
        <begin position="1372"/>
        <end position="1426"/>
    </location>
</feature>
<feature type="domain" description="Response regulatory" evidence="19">
    <location>
        <begin position="1907"/>
        <end position="2023"/>
    </location>
</feature>
<dbReference type="CDD" id="cd16922">
    <property type="entry name" value="HATPase_EvgS-ArcB-TorS-like"/>
    <property type="match status" value="1"/>
</dbReference>
<dbReference type="InterPro" id="IPR001610">
    <property type="entry name" value="PAC"/>
</dbReference>
<evidence type="ECO:0000256" key="12">
    <source>
        <dbReference type="ARBA" id="ARBA00058004"/>
    </source>
</evidence>
<evidence type="ECO:0000256" key="11">
    <source>
        <dbReference type="ARBA" id="ARBA00023306"/>
    </source>
</evidence>
<dbReference type="PROSITE" id="PS50109">
    <property type="entry name" value="HIS_KIN"/>
    <property type="match status" value="1"/>
</dbReference>
<dbReference type="OrthoDB" id="8552871at2"/>
<keyword evidence="15" id="KW-0175">Coiled coil</keyword>
<comment type="subcellular location">
    <subcellularLocation>
        <location evidence="2">Membrane</location>
    </subcellularLocation>
</comment>
<gene>
    <name evidence="22" type="ORF">EZJ19_02000</name>
</gene>
<dbReference type="RefSeq" id="WP_131444631.1">
    <property type="nucleotide sequence ID" value="NZ_SJZB01000010.1"/>
</dbReference>
<dbReference type="EC" id="2.7.13.3" evidence="3"/>
<keyword evidence="6" id="KW-0547">Nucleotide-binding</keyword>
<organism evidence="22 23">
    <name type="scientific">Parasulfuritortus cantonensis</name>
    <dbReference type="NCBI Taxonomy" id="2528202"/>
    <lineage>
        <taxon>Bacteria</taxon>
        <taxon>Pseudomonadati</taxon>
        <taxon>Pseudomonadota</taxon>
        <taxon>Betaproteobacteria</taxon>
        <taxon>Nitrosomonadales</taxon>
        <taxon>Thiobacillaceae</taxon>
        <taxon>Parasulfuritortus</taxon>
    </lineage>
</organism>
<dbReference type="Pfam" id="PF00512">
    <property type="entry name" value="HisKA"/>
    <property type="match status" value="1"/>
</dbReference>
<feature type="domain" description="PAC" evidence="21">
    <location>
        <begin position="1060"/>
        <end position="1114"/>
    </location>
</feature>
<feature type="domain" description="PAC" evidence="21">
    <location>
        <begin position="1190"/>
        <end position="1242"/>
    </location>
</feature>
<keyword evidence="4 14" id="KW-0597">Phosphoprotein</keyword>
<feature type="domain" description="PAS" evidence="20">
    <location>
        <begin position="1497"/>
        <end position="1543"/>
    </location>
</feature>
<dbReference type="Gene3D" id="1.10.287.130">
    <property type="match status" value="1"/>
</dbReference>
<dbReference type="InterPro" id="IPR000014">
    <property type="entry name" value="PAS"/>
</dbReference>
<keyword evidence="8" id="KW-0067">ATP-binding</keyword>
<dbReference type="InterPro" id="IPR029016">
    <property type="entry name" value="GAF-like_dom_sf"/>
</dbReference>
<dbReference type="Gene3D" id="3.40.50.2300">
    <property type="match status" value="1"/>
</dbReference>
<feature type="coiled-coil region" evidence="15">
    <location>
        <begin position="1613"/>
        <end position="1651"/>
    </location>
</feature>
<dbReference type="InterPro" id="IPR013767">
    <property type="entry name" value="PAS_fold"/>
</dbReference>